<dbReference type="GO" id="GO:0015628">
    <property type="term" value="P:protein secretion by the type II secretion system"/>
    <property type="evidence" value="ECO:0007669"/>
    <property type="project" value="TreeGrafter"/>
</dbReference>
<keyword evidence="1" id="KW-0812">Transmembrane</keyword>
<dbReference type="SMART" id="SM00278">
    <property type="entry name" value="HhH1"/>
    <property type="match status" value="2"/>
</dbReference>
<feature type="domain" description="Helix-hairpin-helix DNA-binding motif class 1" evidence="2">
    <location>
        <begin position="100"/>
        <end position="119"/>
    </location>
</feature>
<name>A0A0F0CRB6_9BACT</name>
<reference evidence="3 4" key="1">
    <citation type="submission" date="2015-02" db="EMBL/GenBank/DDBJ databases">
        <title>Single-cell genomics of uncultivated deep-branching MTB reveals a conserved set of magnetosome genes.</title>
        <authorList>
            <person name="Kolinko S."/>
            <person name="Richter M."/>
            <person name="Glockner F.O."/>
            <person name="Brachmann A."/>
            <person name="Schuler D."/>
        </authorList>
    </citation>
    <scope>NUCLEOTIDE SEQUENCE [LARGE SCALE GENOMIC DNA]</scope>
    <source>
        <strain evidence="3">SKK-01</strain>
    </source>
</reference>
<proteinExistence type="predicted"/>
<comment type="caution">
    <text evidence="3">The sequence shown here is derived from an EMBL/GenBank/DDBJ whole genome shotgun (WGS) entry which is preliminary data.</text>
</comment>
<dbReference type="GO" id="GO:0003677">
    <property type="term" value="F:DNA binding"/>
    <property type="evidence" value="ECO:0007669"/>
    <property type="project" value="InterPro"/>
</dbReference>
<keyword evidence="1" id="KW-1133">Transmembrane helix</keyword>
<organism evidence="3 4">
    <name type="scientific">Candidatus Omnitrophus magneticus</name>
    <dbReference type="NCBI Taxonomy" id="1609969"/>
    <lineage>
        <taxon>Bacteria</taxon>
        <taxon>Pseudomonadati</taxon>
        <taxon>Candidatus Omnitrophota</taxon>
        <taxon>Candidatus Omnitrophus</taxon>
    </lineage>
</organism>
<dbReference type="PANTHER" id="PTHR21180">
    <property type="entry name" value="ENDONUCLEASE/EXONUCLEASE/PHOSPHATASE FAMILY DOMAIN-CONTAINING PROTEIN 1"/>
    <property type="match status" value="1"/>
</dbReference>
<dbReference type="Gene3D" id="1.10.150.320">
    <property type="entry name" value="Photosystem II 12 kDa extrinsic protein"/>
    <property type="match status" value="1"/>
</dbReference>
<dbReference type="SUPFAM" id="SSF47781">
    <property type="entry name" value="RuvA domain 2-like"/>
    <property type="match status" value="1"/>
</dbReference>
<protein>
    <recommendedName>
        <fullName evidence="2">Helix-hairpin-helix DNA-binding motif class 1 domain-containing protein</fullName>
    </recommendedName>
</protein>
<dbReference type="GO" id="GO:0015627">
    <property type="term" value="C:type II protein secretion system complex"/>
    <property type="evidence" value="ECO:0007669"/>
    <property type="project" value="TreeGrafter"/>
</dbReference>
<accession>A0A0F0CRB6</accession>
<gene>
    <name evidence="3" type="ORF">OMAG_002152</name>
</gene>
<feature type="transmembrane region" description="Helical" evidence="1">
    <location>
        <begin position="9"/>
        <end position="27"/>
    </location>
</feature>
<feature type="domain" description="Helix-hairpin-helix DNA-binding motif class 1" evidence="2">
    <location>
        <begin position="70"/>
        <end position="89"/>
    </location>
</feature>
<dbReference type="InterPro" id="IPR010994">
    <property type="entry name" value="RuvA_2-like"/>
</dbReference>
<dbReference type="AlphaFoldDB" id="A0A0F0CRB6"/>
<dbReference type="InterPro" id="IPR003583">
    <property type="entry name" value="Hlx-hairpin-Hlx_DNA-bd_motif"/>
</dbReference>
<evidence type="ECO:0000256" key="1">
    <source>
        <dbReference type="SAM" id="Phobius"/>
    </source>
</evidence>
<dbReference type="EMBL" id="JYNY01000428">
    <property type="protein sequence ID" value="KJJ83980.1"/>
    <property type="molecule type" value="Genomic_DNA"/>
</dbReference>
<evidence type="ECO:0000313" key="3">
    <source>
        <dbReference type="EMBL" id="KJJ83980.1"/>
    </source>
</evidence>
<dbReference type="PANTHER" id="PTHR21180:SF32">
    <property type="entry name" value="ENDONUCLEASE_EXONUCLEASE_PHOSPHATASE FAMILY DOMAIN-CONTAINING PROTEIN 1"/>
    <property type="match status" value="1"/>
</dbReference>
<keyword evidence="4" id="KW-1185">Reference proteome</keyword>
<keyword evidence="1" id="KW-0472">Membrane</keyword>
<dbReference type="GO" id="GO:0006281">
    <property type="term" value="P:DNA repair"/>
    <property type="evidence" value="ECO:0007669"/>
    <property type="project" value="InterPro"/>
</dbReference>
<dbReference type="Proteomes" id="UP000033428">
    <property type="component" value="Unassembled WGS sequence"/>
</dbReference>
<dbReference type="Pfam" id="PF12836">
    <property type="entry name" value="HHH_3"/>
    <property type="match status" value="1"/>
</dbReference>
<evidence type="ECO:0000259" key="2">
    <source>
        <dbReference type="SMART" id="SM00278"/>
    </source>
</evidence>
<evidence type="ECO:0000313" key="4">
    <source>
        <dbReference type="Proteomes" id="UP000033428"/>
    </source>
</evidence>
<dbReference type="InterPro" id="IPR051675">
    <property type="entry name" value="Endo/Exo/Phosphatase_dom_1"/>
</dbReference>
<sequence length="123" mass="14318">MTLNKYEKLIFLILLAHLLIASLFFYLRVYHPRQELVLVKNSFHENISIAEIKKQLDEKRKVSINKASVEELKNIPYIGETLADEIYSYIQTNGPIIQTDDLLKVKGIGAKKIEKIKNYIKIE</sequence>